<dbReference type="EMBL" id="CCXQ01000003">
    <property type="protein sequence ID" value="CEG20367.1"/>
    <property type="molecule type" value="Genomic_DNA"/>
</dbReference>
<dbReference type="Gene3D" id="3.40.720.10">
    <property type="entry name" value="Alkaline Phosphatase, subunit A"/>
    <property type="match status" value="1"/>
</dbReference>
<dbReference type="InterPro" id="IPR017850">
    <property type="entry name" value="Alkaline_phosphatase_core_sf"/>
</dbReference>
<sequence>MTVVNYAYAAMVVLTGNIEASKKAVITVDSCLQRVFYAAVTAGAIMLSIVLLINSFRV</sequence>
<evidence type="ECO:0000256" key="1">
    <source>
        <dbReference type="SAM" id="Phobius"/>
    </source>
</evidence>
<proteinExistence type="predicted"/>
<reference evidence="2 3" key="1">
    <citation type="submission" date="2014-09" db="EMBL/GenBank/DDBJ databases">
        <authorList>
            <person name="Loux Valentin"/>
            <person name="Dugat Thibaut"/>
        </authorList>
    </citation>
    <scope>NUCLEOTIDE SEQUENCE [LARGE SCALE GENOMIC DNA]</scope>
    <source>
        <strain evidence="2 3">BOV-10_179</strain>
    </source>
</reference>
<feature type="transmembrane region" description="Helical" evidence="1">
    <location>
        <begin position="35"/>
        <end position="56"/>
    </location>
</feature>
<organism evidence="2 3">
    <name type="scientific">Anaplasma phagocytophilum</name>
    <name type="common">Ehrlichia phagocytophila</name>
    <dbReference type="NCBI Taxonomy" id="948"/>
    <lineage>
        <taxon>Bacteria</taxon>
        <taxon>Pseudomonadati</taxon>
        <taxon>Pseudomonadota</taxon>
        <taxon>Alphaproteobacteria</taxon>
        <taxon>Rickettsiales</taxon>
        <taxon>Anaplasmataceae</taxon>
        <taxon>Anaplasma</taxon>
        <taxon>phagocytophilum group</taxon>
    </lineage>
</organism>
<protein>
    <submittedName>
        <fullName evidence="2">Uncharacterized protein</fullName>
    </submittedName>
</protein>
<accession>A0A098EEY5</accession>
<dbReference type="Proteomes" id="UP000055047">
    <property type="component" value="Unassembled WGS sequence"/>
</dbReference>
<gene>
    <name evidence="2" type="ORF">ANAPHAGO_00216</name>
</gene>
<keyword evidence="1" id="KW-0812">Transmembrane</keyword>
<evidence type="ECO:0000313" key="2">
    <source>
        <dbReference type="EMBL" id="CEG20367.1"/>
    </source>
</evidence>
<keyword evidence="1" id="KW-1133">Transmembrane helix</keyword>
<keyword evidence="1" id="KW-0472">Membrane</keyword>
<name>A0A098EEY5_ANAPH</name>
<dbReference type="RefSeq" id="WP_230952663.1">
    <property type="nucleotide sequence ID" value="NZ_CCXQ01000003.1"/>
</dbReference>
<dbReference type="AlphaFoldDB" id="A0A098EEY5"/>
<evidence type="ECO:0000313" key="3">
    <source>
        <dbReference type="Proteomes" id="UP000055047"/>
    </source>
</evidence>